<feature type="compositionally biased region" description="Polar residues" evidence="17">
    <location>
        <begin position="283"/>
        <end position="292"/>
    </location>
</feature>
<dbReference type="KEGG" id="spu:593988"/>
<keyword evidence="10" id="KW-0862">Zinc</keyword>
<dbReference type="InterPro" id="IPR011011">
    <property type="entry name" value="Znf_FYVE_PHD"/>
</dbReference>
<evidence type="ECO:0000256" key="15">
    <source>
        <dbReference type="ARBA" id="ARBA00083573"/>
    </source>
</evidence>
<feature type="zinc finger region" description="UBR-type" evidence="16">
    <location>
        <begin position="36"/>
        <end position="108"/>
    </location>
</feature>
<protein>
    <recommendedName>
        <fullName evidence="13">Putative E3 ubiquitin-protein ligase UBR7</fullName>
        <ecNumber evidence="3">2.3.2.27</ecNumber>
    </recommendedName>
    <alternativeName>
        <fullName evidence="14">N-recognin-7</fullName>
    </alternativeName>
    <alternativeName>
        <fullName evidence="15">RING-type E3 ubiquitin transferase UBR7</fullName>
    </alternativeName>
</protein>
<dbReference type="InParanoid" id="A0A7M7HIR2"/>
<dbReference type="SUPFAM" id="SSF57903">
    <property type="entry name" value="FYVE/PHD zinc finger"/>
    <property type="match status" value="1"/>
</dbReference>
<accession>A0A7M7HIR2</accession>
<dbReference type="GO" id="GO:0061630">
    <property type="term" value="F:ubiquitin protein ligase activity"/>
    <property type="evidence" value="ECO:0007669"/>
    <property type="project" value="UniProtKB-EC"/>
</dbReference>
<name>A0A7M7HIR2_STRPU</name>
<feature type="compositionally biased region" description="Low complexity" evidence="17">
    <location>
        <begin position="359"/>
        <end position="374"/>
    </location>
</feature>
<feature type="compositionally biased region" description="Low complexity" evidence="17">
    <location>
        <begin position="269"/>
        <end position="278"/>
    </location>
</feature>
<keyword evidence="7" id="KW-0479">Metal-binding</keyword>
<evidence type="ECO:0000256" key="2">
    <source>
        <dbReference type="ARBA" id="ARBA00004906"/>
    </source>
</evidence>
<dbReference type="Gene3D" id="3.30.40.10">
    <property type="entry name" value="Zinc/RING finger domain, C3HC4 (zinc finger)"/>
    <property type="match status" value="1"/>
</dbReference>
<evidence type="ECO:0000256" key="13">
    <source>
        <dbReference type="ARBA" id="ARBA00071060"/>
    </source>
</evidence>
<keyword evidence="8" id="KW-0863">Zinc-finger</keyword>
<evidence type="ECO:0000256" key="14">
    <source>
        <dbReference type="ARBA" id="ARBA00078314"/>
    </source>
</evidence>
<dbReference type="PROSITE" id="PS51157">
    <property type="entry name" value="ZF_UBR"/>
    <property type="match status" value="1"/>
</dbReference>
<dbReference type="InterPro" id="IPR013083">
    <property type="entry name" value="Znf_RING/FYVE/PHD"/>
</dbReference>
<sequence length="539" mass="58726">MMENDEQDVVSMVDVLQQDNELEEEAAAVLGDSDDKCCTYPMGYVSRQALYACLTCRGNRDSLAGICLACSYECHEGHEFVELYTKRDFRCDCGNTKFPNLTCKLIKIKQAVNSENQYNHNFTGVYCTCNRPYPDPEDSNEDEMIQCVLCEDWYHGRHIGCSSVPDSDGYQEMVCETCMDKCDFLWNYTLHSVETKVVKEETSSNIDVTSTDENKPNSSKSQENPSANGSSHSVDTKDAASTSCDSVTVNNEAQSEGNTGIDSQTSGLASSDSVSSAVMGTVSKESSSTSAIATVAGSDGVSSSTDSSKMSGAGDANKTDTCPESSVASSSHGSNTVKVESSATISVTLSATKKDEASTSEAASSSSNATTLLTPDDKRVSLAPAQGSAEEDLTAGDCRLKQLSNRTVERKKGSVFWPIGWRTKLCTCTECKAMYDRLKVSFLQDPNDSVAAYEERGKGKRKRSQYDQGMEALSNMDRVQQGEMMHGYHDMKSALSDFLRSFAEQGKVVTASDIQEFYESLTRKRQRVGSAGSMQYMCR</sequence>
<dbReference type="OrthoDB" id="10262564at2759"/>
<keyword evidence="20" id="KW-1185">Reference proteome</keyword>
<evidence type="ECO:0000256" key="5">
    <source>
        <dbReference type="ARBA" id="ARBA00022553"/>
    </source>
</evidence>
<dbReference type="InterPro" id="IPR003126">
    <property type="entry name" value="Znf_UBR"/>
</dbReference>
<evidence type="ECO:0000256" key="7">
    <source>
        <dbReference type="ARBA" id="ARBA00022723"/>
    </source>
</evidence>
<comment type="pathway">
    <text evidence="2">Protein modification; protein ubiquitination.</text>
</comment>
<evidence type="ECO:0000256" key="11">
    <source>
        <dbReference type="ARBA" id="ARBA00022843"/>
    </source>
</evidence>
<feature type="compositionally biased region" description="Polar residues" evidence="17">
    <location>
        <begin position="319"/>
        <end position="351"/>
    </location>
</feature>
<evidence type="ECO:0000256" key="16">
    <source>
        <dbReference type="PROSITE-ProRule" id="PRU00508"/>
    </source>
</evidence>
<evidence type="ECO:0000256" key="12">
    <source>
        <dbReference type="ARBA" id="ARBA00055627"/>
    </source>
</evidence>
<dbReference type="CTD" id="55148"/>
<dbReference type="PANTHER" id="PTHR13513:SF9">
    <property type="entry name" value="E3 UBIQUITIN-PROTEIN LIGASE UBR7-RELATED"/>
    <property type="match status" value="1"/>
</dbReference>
<feature type="compositionally biased region" description="Low complexity" evidence="17">
    <location>
        <begin position="293"/>
        <end position="308"/>
    </location>
</feature>
<evidence type="ECO:0000313" key="20">
    <source>
        <dbReference type="Proteomes" id="UP000007110"/>
    </source>
</evidence>
<dbReference type="PANTHER" id="PTHR13513">
    <property type="entry name" value="E3 UBIQUITIN-PROTEIN LIGASE UBR7"/>
    <property type="match status" value="1"/>
</dbReference>
<evidence type="ECO:0000256" key="17">
    <source>
        <dbReference type="SAM" id="MobiDB-lite"/>
    </source>
</evidence>
<keyword evidence="4" id="KW-1017">Isopeptide bond</keyword>
<dbReference type="FunFam" id="3.30.40.10:FF:000183">
    <property type="entry name" value="putative E3 ubiquitin-protein ligase UBR7"/>
    <property type="match status" value="1"/>
</dbReference>
<keyword evidence="11" id="KW-0832">Ubl conjugation</keyword>
<dbReference type="AlphaFoldDB" id="A0A7M7HIR2"/>
<keyword evidence="9" id="KW-0833">Ubl conjugation pathway</keyword>
<dbReference type="InterPro" id="IPR040204">
    <property type="entry name" value="UBR7"/>
</dbReference>
<evidence type="ECO:0000313" key="19">
    <source>
        <dbReference type="EnsemblMetazoa" id="XP_011671114"/>
    </source>
</evidence>
<reference evidence="19" key="2">
    <citation type="submission" date="2021-01" db="UniProtKB">
        <authorList>
            <consortium name="EnsemblMetazoa"/>
        </authorList>
    </citation>
    <scope>IDENTIFICATION</scope>
</reference>
<dbReference type="GO" id="GO:0008270">
    <property type="term" value="F:zinc ion binding"/>
    <property type="evidence" value="ECO:0007669"/>
    <property type="project" value="UniProtKB-KW"/>
</dbReference>
<dbReference type="CDD" id="cd15542">
    <property type="entry name" value="PHD_UBR7"/>
    <property type="match status" value="1"/>
</dbReference>
<evidence type="ECO:0000256" key="1">
    <source>
        <dbReference type="ARBA" id="ARBA00000900"/>
    </source>
</evidence>
<feature type="region of interest" description="Disordered" evidence="17">
    <location>
        <begin position="199"/>
        <end position="378"/>
    </location>
</feature>
<organism evidence="19 20">
    <name type="scientific">Strongylocentrotus purpuratus</name>
    <name type="common">Purple sea urchin</name>
    <dbReference type="NCBI Taxonomy" id="7668"/>
    <lineage>
        <taxon>Eukaryota</taxon>
        <taxon>Metazoa</taxon>
        <taxon>Echinodermata</taxon>
        <taxon>Eleutherozoa</taxon>
        <taxon>Echinozoa</taxon>
        <taxon>Echinoidea</taxon>
        <taxon>Euechinoidea</taxon>
        <taxon>Echinacea</taxon>
        <taxon>Camarodonta</taxon>
        <taxon>Echinidea</taxon>
        <taxon>Strongylocentrotidae</taxon>
        <taxon>Strongylocentrotus</taxon>
    </lineage>
</organism>
<dbReference type="Proteomes" id="UP000007110">
    <property type="component" value="Unassembled WGS sequence"/>
</dbReference>
<keyword evidence="5" id="KW-0597">Phosphoprotein</keyword>
<comment type="catalytic activity">
    <reaction evidence="1">
        <text>S-ubiquitinyl-[E2 ubiquitin-conjugating enzyme]-L-cysteine + [acceptor protein]-L-lysine = [E2 ubiquitin-conjugating enzyme]-L-cysteine + N(6)-ubiquitinyl-[acceptor protein]-L-lysine.</text>
        <dbReference type="EC" id="2.3.2.27"/>
    </reaction>
</comment>
<dbReference type="EnsemblMetazoa" id="XM_011672812">
    <property type="protein sequence ID" value="XP_011671114"/>
    <property type="gene ID" value="LOC593988"/>
</dbReference>
<dbReference type="CDD" id="cd19677">
    <property type="entry name" value="UBR-box_UBR7"/>
    <property type="match status" value="1"/>
</dbReference>
<dbReference type="EC" id="2.3.2.27" evidence="3"/>
<evidence type="ECO:0000256" key="10">
    <source>
        <dbReference type="ARBA" id="ARBA00022833"/>
    </source>
</evidence>
<comment type="function">
    <text evidence="12">E3 ubiquitin-protein ligase which is a component of the N-end rule pathway. Recognizes and binds to proteins bearing specific N-terminal residues that are destabilizing according to the N-end rule, leading to their ubiquitination and subsequent degradation.</text>
</comment>
<feature type="compositionally biased region" description="Polar residues" evidence="17">
    <location>
        <begin position="203"/>
        <end position="268"/>
    </location>
</feature>
<evidence type="ECO:0000256" key="6">
    <source>
        <dbReference type="ARBA" id="ARBA00022679"/>
    </source>
</evidence>
<evidence type="ECO:0000259" key="18">
    <source>
        <dbReference type="PROSITE" id="PS51157"/>
    </source>
</evidence>
<dbReference type="SMART" id="SM00396">
    <property type="entry name" value="ZnF_UBR1"/>
    <property type="match status" value="1"/>
</dbReference>
<evidence type="ECO:0000256" key="3">
    <source>
        <dbReference type="ARBA" id="ARBA00012483"/>
    </source>
</evidence>
<evidence type="ECO:0000256" key="4">
    <source>
        <dbReference type="ARBA" id="ARBA00022499"/>
    </source>
</evidence>
<dbReference type="GeneID" id="593988"/>
<feature type="domain" description="UBR-type" evidence="18">
    <location>
        <begin position="36"/>
        <end position="108"/>
    </location>
</feature>
<proteinExistence type="predicted"/>
<keyword evidence="6" id="KW-0808">Transferase</keyword>
<reference evidence="20" key="1">
    <citation type="submission" date="2015-02" db="EMBL/GenBank/DDBJ databases">
        <title>Genome sequencing for Strongylocentrotus purpuratus.</title>
        <authorList>
            <person name="Murali S."/>
            <person name="Liu Y."/>
            <person name="Vee V."/>
            <person name="English A."/>
            <person name="Wang M."/>
            <person name="Skinner E."/>
            <person name="Han Y."/>
            <person name="Muzny D.M."/>
            <person name="Worley K.C."/>
            <person name="Gibbs R.A."/>
        </authorList>
    </citation>
    <scope>NUCLEOTIDE SEQUENCE</scope>
</reference>
<evidence type="ECO:0000256" key="9">
    <source>
        <dbReference type="ARBA" id="ARBA00022786"/>
    </source>
</evidence>
<dbReference type="Pfam" id="PF02207">
    <property type="entry name" value="zf-UBR"/>
    <property type="match status" value="1"/>
</dbReference>
<evidence type="ECO:0000256" key="8">
    <source>
        <dbReference type="ARBA" id="ARBA00022771"/>
    </source>
</evidence>
<dbReference type="RefSeq" id="XP_011671114.2">
    <property type="nucleotide sequence ID" value="XM_011672812.2"/>
</dbReference>
<dbReference type="OMA" id="HAYSKFR"/>
<dbReference type="InterPro" id="IPR047506">
    <property type="entry name" value="UBR7-like_UBR-box"/>
</dbReference>